<dbReference type="EMBL" id="UINC01115194">
    <property type="protein sequence ID" value="SVC86040.1"/>
    <property type="molecule type" value="Genomic_DNA"/>
</dbReference>
<accession>A0A382QMA7</accession>
<dbReference type="AlphaFoldDB" id="A0A382QMA7"/>
<feature type="non-terminal residue" evidence="1">
    <location>
        <position position="1"/>
    </location>
</feature>
<name>A0A382QMA7_9ZZZZ</name>
<organism evidence="1">
    <name type="scientific">marine metagenome</name>
    <dbReference type="NCBI Taxonomy" id="408172"/>
    <lineage>
        <taxon>unclassified sequences</taxon>
        <taxon>metagenomes</taxon>
        <taxon>ecological metagenomes</taxon>
    </lineage>
</organism>
<reference evidence="1" key="1">
    <citation type="submission" date="2018-05" db="EMBL/GenBank/DDBJ databases">
        <authorList>
            <person name="Lanie J.A."/>
            <person name="Ng W.-L."/>
            <person name="Kazmierczak K.M."/>
            <person name="Andrzejewski T.M."/>
            <person name="Davidsen T.M."/>
            <person name="Wayne K.J."/>
            <person name="Tettelin H."/>
            <person name="Glass J.I."/>
            <person name="Rusch D."/>
            <person name="Podicherti R."/>
            <person name="Tsui H.-C.T."/>
            <person name="Winkler M.E."/>
        </authorList>
    </citation>
    <scope>NUCLEOTIDE SEQUENCE</scope>
</reference>
<feature type="non-terminal residue" evidence="1">
    <location>
        <position position="24"/>
    </location>
</feature>
<sequence length="24" mass="2666">VSGLKKINSYSSELITNVVDVLTW</sequence>
<protein>
    <submittedName>
        <fullName evidence="1">Uncharacterized protein</fullName>
    </submittedName>
</protein>
<proteinExistence type="predicted"/>
<evidence type="ECO:0000313" key="1">
    <source>
        <dbReference type="EMBL" id="SVC86040.1"/>
    </source>
</evidence>
<gene>
    <name evidence="1" type="ORF">METZ01_LOCUS338894</name>
</gene>